<evidence type="ECO:0000256" key="1">
    <source>
        <dbReference type="ARBA" id="ARBA00004684"/>
    </source>
</evidence>
<sequence>MISSELHAAGVHDPALRDAYRRCRRLNAEHGRTFFLATRLLTPQQRPAVHALYGFARRADDILDDVLDDVDPRRSTAERAERLHTLATQLFHRMAGDSEAGDPALEAVVDTARRYDIPWEMFDDFLASMRMDLTVTDYPDRAALDRYMYGSAEVIGLQMLPVLGTVGPPEEAAPYAAALGKAFQLTNFLRDIDEDLQRGRVYLPADELAAHDVDRDVLMWCHANGRTDIRVRRALIDQHAQTRRIYDYARGGIALLSPRSRPCIAAALTLYSEILDRIEAIDFAVFAQRATVGTVRRLQVAGAGLARAWAARVHGAGS</sequence>
<protein>
    <submittedName>
        <fullName evidence="3">Squalene/phytoene synthase family protein</fullName>
    </submittedName>
</protein>
<dbReference type="InterPro" id="IPR008949">
    <property type="entry name" value="Isoprenoid_synthase_dom_sf"/>
</dbReference>
<keyword evidence="2" id="KW-0808">Transferase</keyword>
<organism evidence="3 4">
    <name type="scientific">Mycolicibacterium hassiacum (strain DSM 44199 / CIP 105218 / JCM 12690 / 3849)</name>
    <name type="common">Mycobacterium hassiacum</name>
    <dbReference type="NCBI Taxonomy" id="1122247"/>
    <lineage>
        <taxon>Bacteria</taxon>
        <taxon>Bacillati</taxon>
        <taxon>Actinomycetota</taxon>
        <taxon>Actinomycetes</taxon>
        <taxon>Mycobacteriales</taxon>
        <taxon>Mycobacteriaceae</taxon>
        <taxon>Mycolicibacterium</taxon>
    </lineage>
</organism>
<keyword evidence="4" id="KW-1185">Reference proteome</keyword>
<dbReference type="UniPathway" id="UPA00799"/>
<comment type="caution">
    <text evidence="3">The sequence shown here is derived from an EMBL/GenBank/DDBJ whole genome shotgun (WGS) entry which is preliminary data.</text>
</comment>
<evidence type="ECO:0000313" key="3">
    <source>
        <dbReference type="EMBL" id="EKF24376.1"/>
    </source>
</evidence>
<dbReference type="Pfam" id="PF00494">
    <property type="entry name" value="SQS_PSY"/>
    <property type="match status" value="1"/>
</dbReference>
<dbReference type="PATRIC" id="fig|1122247.3.peg.1519"/>
<dbReference type="AlphaFoldDB" id="K5BGX5"/>
<dbReference type="GO" id="GO:0004311">
    <property type="term" value="F:geranylgeranyl diphosphate synthase activity"/>
    <property type="evidence" value="ECO:0007669"/>
    <property type="project" value="InterPro"/>
</dbReference>
<comment type="pathway">
    <text evidence="1">Carotenoid biosynthesis; phytoene biosynthesis.</text>
</comment>
<dbReference type="SFLD" id="SFLDG01212">
    <property type="entry name" value="Phytoene_synthase_like"/>
    <property type="match status" value="1"/>
</dbReference>
<dbReference type="SUPFAM" id="SSF48576">
    <property type="entry name" value="Terpenoid synthases"/>
    <property type="match status" value="1"/>
</dbReference>
<dbReference type="SFLD" id="SFLDG01018">
    <property type="entry name" value="Squalene/Phytoene_Synthase_Lik"/>
    <property type="match status" value="1"/>
</dbReference>
<dbReference type="InterPro" id="IPR019845">
    <property type="entry name" value="Squalene/phytoene_synthase_CS"/>
</dbReference>
<name>K5BGX5_MYCHD</name>
<dbReference type="RefSeq" id="WP_005626301.1">
    <property type="nucleotide sequence ID" value="NZ_AMRA01000041.1"/>
</dbReference>
<dbReference type="Gene3D" id="1.10.600.10">
    <property type="entry name" value="Farnesyl Diphosphate Synthase"/>
    <property type="match status" value="1"/>
</dbReference>
<dbReference type="eggNOG" id="COG1562">
    <property type="taxonomic scope" value="Bacteria"/>
</dbReference>
<dbReference type="GO" id="GO:0051996">
    <property type="term" value="F:squalene synthase [NAD(P)H] activity"/>
    <property type="evidence" value="ECO:0007669"/>
    <property type="project" value="InterPro"/>
</dbReference>
<dbReference type="InterPro" id="IPR033904">
    <property type="entry name" value="Trans_IPPS_HH"/>
</dbReference>
<dbReference type="InterPro" id="IPR044843">
    <property type="entry name" value="Trans_IPPS_bact-type"/>
</dbReference>
<dbReference type="PANTHER" id="PTHR31480">
    <property type="entry name" value="BIFUNCTIONAL LYCOPENE CYCLASE/PHYTOENE SYNTHASE"/>
    <property type="match status" value="1"/>
</dbReference>
<dbReference type="Proteomes" id="UP000006265">
    <property type="component" value="Unassembled WGS sequence"/>
</dbReference>
<gene>
    <name evidence="3" type="ORF">C731_1581</name>
</gene>
<dbReference type="InterPro" id="IPR002060">
    <property type="entry name" value="Squ/phyt_synthse"/>
</dbReference>
<dbReference type="SFLD" id="SFLDS00005">
    <property type="entry name" value="Isoprenoid_Synthase_Type_I"/>
    <property type="match status" value="1"/>
</dbReference>
<dbReference type="EMBL" id="AMRA01000041">
    <property type="protein sequence ID" value="EKF24376.1"/>
    <property type="molecule type" value="Genomic_DNA"/>
</dbReference>
<dbReference type="OrthoDB" id="9807580at2"/>
<dbReference type="CDD" id="cd00683">
    <property type="entry name" value="Trans_IPPS_HH"/>
    <property type="match status" value="1"/>
</dbReference>
<dbReference type="GO" id="GO:0016117">
    <property type="term" value="P:carotenoid biosynthetic process"/>
    <property type="evidence" value="ECO:0007669"/>
    <property type="project" value="UniProtKB-ARBA"/>
</dbReference>
<reference evidence="3 4" key="1">
    <citation type="journal article" date="2012" name="J. Bacteriol.">
        <title>Genome sequence of Mycobacterium hassiacum DSM 44199, a rare source of heat-stable mycobacterial proteins.</title>
        <authorList>
            <person name="Tiago I."/>
            <person name="Maranha A."/>
            <person name="Mendes V."/>
            <person name="Alarico S."/>
            <person name="Moynihan P.J."/>
            <person name="Clarke A.J."/>
            <person name="Macedo-Ribeiro S."/>
            <person name="Pereira P.J."/>
            <person name="Empadinhas N."/>
        </authorList>
    </citation>
    <scope>NUCLEOTIDE SEQUENCE [LARGE SCALE GENOMIC DNA]</scope>
    <source>
        <strain evidence="4">DSM 44199 / CIP 105218 / JCM 12690 / 3849</strain>
    </source>
</reference>
<proteinExistence type="predicted"/>
<dbReference type="STRING" id="1122247.GCA_000379865_00468"/>
<evidence type="ECO:0000313" key="4">
    <source>
        <dbReference type="Proteomes" id="UP000006265"/>
    </source>
</evidence>
<accession>K5BGX5</accession>
<dbReference type="PROSITE" id="PS01045">
    <property type="entry name" value="SQUALEN_PHYTOEN_SYN_2"/>
    <property type="match status" value="1"/>
</dbReference>
<evidence type="ECO:0000256" key="2">
    <source>
        <dbReference type="ARBA" id="ARBA00022679"/>
    </source>
</evidence>